<comment type="caution">
    <text evidence="1">The sequence shown here is derived from an EMBL/GenBank/DDBJ whole genome shotgun (WGS) entry which is preliminary data.</text>
</comment>
<dbReference type="EMBL" id="LPNM01000006">
    <property type="protein sequence ID" value="OEJ86518.1"/>
    <property type="molecule type" value="Genomic_DNA"/>
</dbReference>
<reference evidence="2" key="1">
    <citation type="journal article" date="2016" name="Genome Announc.">
        <title>Genome sequences of three species of Hanseniaspora isolated from spontaneous wine fermentations.</title>
        <authorList>
            <person name="Sternes P.R."/>
            <person name="Lee D."/>
            <person name="Kutyna D.R."/>
            <person name="Borneman A.R."/>
        </authorList>
    </citation>
    <scope>NUCLEOTIDE SEQUENCE [LARGE SCALE GENOMIC DNA]</scope>
    <source>
        <strain evidence="2">AWRI3579</strain>
    </source>
</reference>
<dbReference type="InParanoid" id="A0A1E5RHZ3"/>
<organism evidence="1 2">
    <name type="scientific">Hanseniaspora osmophila</name>
    <dbReference type="NCBI Taxonomy" id="56408"/>
    <lineage>
        <taxon>Eukaryota</taxon>
        <taxon>Fungi</taxon>
        <taxon>Dikarya</taxon>
        <taxon>Ascomycota</taxon>
        <taxon>Saccharomycotina</taxon>
        <taxon>Saccharomycetes</taxon>
        <taxon>Saccharomycodales</taxon>
        <taxon>Saccharomycodaceae</taxon>
        <taxon>Hanseniaspora</taxon>
    </lineage>
</organism>
<gene>
    <name evidence="1" type="ORF">AWRI3579_g1531</name>
</gene>
<dbReference type="AlphaFoldDB" id="A0A1E5RHZ3"/>
<evidence type="ECO:0000313" key="2">
    <source>
        <dbReference type="Proteomes" id="UP000095728"/>
    </source>
</evidence>
<accession>A0A1E5RHZ3</accession>
<protein>
    <submittedName>
        <fullName evidence="1">Uncharacterized protein</fullName>
    </submittedName>
</protein>
<evidence type="ECO:0000313" key="1">
    <source>
        <dbReference type="EMBL" id="OEJ86518.1"/>
    </source>
</evidence>
<dbReference type="Proteomes" id="UP000095728">
    <property type="component" value="Unassembled WGS sequence"/>
</dbReference>
<sequence>MNKTLRYLKTRFRGLTGCNGDSRDDGDKSTVHKSNGYMVNNLNKGQGEVVLSALSSSATLTEGVIMERGNDIDDNNKSSEQLLKIWENQRSGYILKERDSLHYGDIMIYCV</sequence>
<name>A0A1E5RHZ3_9ASCO</name>
<keyword evidence="2" id="KW-1185">Reference proteome</keyword>
<proteinExistence type="predicted"/>